<reference evidence="3" key="2">
    <citation type="submission" date="2025-08" db="UniProtKB">
        <authorList>
            <consortium name="RefSeq"/>
        </authorList>
    </citation>
    <scope>IDENTIFICATION</scope>
</reference>
<reference evidence="2" key="1">
    <citation type="submission" date="2025-05" db="UniProtKB">
        <authorList>
            <consortium name="RefSeq"/>
        </authorList>
    </citation>
    <scope>NUCLEOTIDE SEQUENCE [LARGE SCALE GENOMIC DNA]</scope>
</reference>
<dbReference type="PANTHER" id="PTHR34095">
    <property type="entry name" value="39S RIBOSOMAL PROTEIN L55, MITOCHONDRIAL"/>
    <property type="match status" value="1"/>
</dbReference>
<name>A0ABM4BC67_HYDVU</name>
<evidence type="ECO:0000313" key="2">
    <source>
        <dbReference type="Proteomes" id="UP001652625"/>
    </source>
</evidence>
<dbReference type="InterPro" id="IPR044884">
    <property type="entry name" value="Ribosomal_mL55_sf"/>
</dbReference>
<sequence length="94" mass="11229">MALALTRILSRPKKEKYPLMYKVRVINQDGSSYFTRYHLPIGCIRLPVDPNSLTEEQMKARLKRQRNEKKIILSEYKEDVQFDRRAMANLMKKK</sequence>
<keyword evidence="2" id="KW-1185">Reference proteome</keyword>
<dbReference type="RefSeq" id="XP_065646522.1">
    <property type="nucleotide sequence ID" value="XM_065790450.1"/>
</dbReference>
<organism evidence="2 3">
    <name type="scientific">Hydra vulgaris</name>
    <name type="common">Hydra</name>
    <name type="synonym">Hydra attenuata</name>
    <dbReference type="NCBI Taxonomy" id="6087"/>
    <lineage>
        <taxon>Eukaryota</taxon>
        <taxon>Metazoa</taxon>
        <taxon>Cnidaria</taxon>
        <taxon>Hydrozoa</taxon>
        <taxon>Hydroidolina</taxon>
        <taxon>Anthoathecata</taxon>
        <taxon>Aplanulata</taxon>
        <taxon>Hydridae</taxon>
        <taxon>Hydra</taxon>
    </lineage>
</organism>
<dbReference type="GeneID" id="100214791"/>
<feature type="coiled-coil region" evidence="1">
    <location>
        <begin position="55"/>
        <end position="93"/>
    </location>
</feature>
<evidence type="ECO:0000313" key="3">
    <source>
        <dbReference type="RefSeq" id="XP_065646522.1"/>
    </source>
</evidence>
<dbReference type="Pfam" id="PF09776">
    <property type="entry name" value="Mitoc_L55"/>
    <property type="match status" value="1"/>
</dbReference>
<protein>
    <submittedName>
        <fullName evidence="3">Large ribosomal subunit protein mL55 isoform X3</fullName>
    </submittedName>
</protein>
<proteinExistence type="predicted"/>
<dbReference type="Gene3D" id="6.20.130.20">
    <property type="entry name" value="Mitochondrial ribosomal protein L55"/>
    <property type="match status" value="1"/>
</dbReference>
<dbReference type="InterPro" id="IPR018615">
    <property type="entry name" value="Ribosomal_mL55"/>
</dbReference>
<gene>
    <name evidence="3" type="primary">LOC100214791</name>
</gene>
<evidence type="ECO:0000256" key="1">
    <source>
        <dbReference type="SAM" id="Coils"/>
    </source>
</evidence>
<dbReference type="Proteomes" id="UP001652625">
    <property type="component" value="Chromosome 02"/>
</dbReference>
<dbReference type="PANTHER" id="PTHR34095:SF1">
    <property type="entry name" value="LARGE RIBOSOMAL SUBUNIT PROTEIN ML55"/>
    <property type="match status" value="1"/>
</dbReference>
<keyword evidence="1" id="KW-0175">Coiled coil</keyword>
<accession>A0ABM4BC67</accession>